<feature type="transmembrane region" description="Helical" evidence="1">
    <location>
        <begin position="27"/>
        <end position="50"/>
    </location>
</feature>
<dbReference type="SUPFAM" id="SSF103481">
    <property type="entry name" value="Multidrug resistance efflux transporter EmrE"/>
    <property type="match status" value="2"/>
</dbReference>
<accession>A0ABX2C983</accession>
<dbReference type="InterPro" id="IPR037185">
    <property type="entry name" value="EmrE-like"/>
</dbReference>
<evidence type="ECO:0000313" key="3">
    <source>
        <dbReference type="EMBL" id="NPU63937.1"/>
    </source>
</evidence>
<feature type="transmembrane region" description="Helical" evidence="1">
    <location>
        <begin position="113"/>
        <end position="130"/>
    </location>
</feature>
<reference evidence="3" key="1">
    <citation type="submission" date="2020-05" db="EMBL/GenBank/DDBJ databases">
        <title>Nod-independent and nitrogen-fixing Bradyrhizobium aeschynomene sp. nov. isolated from nodules of Aeschynomene indica.</title>
        <authorList>
            <person name="Zhang Z."/>
        </authorList>
    </citation>
    <scope>NUCLEOTIDE SEQUENCE</scope>
    <source>
        <strain evidence="3">83012</strain>
    </source>
</reference>
<feature type="transmembrane region" description="Helical" evidence="1">
    <location>
        <begin position="90"/>
        <end position="107"/>
    </location>
</feature>
<feature type="transmembrane region" description="Helical" evidence="1">
    <location>
        <begin position="171"/>
        <end position="192"/>
    </location>
</feature>
<keyword evidence="1" id="KW-0472">Membrane</keyword>
<dbReference type="Proteomes" id="UP000886476">
    <property type="component" value="Unassembled WGS sequence"/>
</dbReference>
<feature type="transmembrane region" description="Helical" evidence="1">
    <location>
        <begin position="142"/>
        <end position="159"/>
    </location>
</feature>
<feature type="transmembrane region" description="Helical" evidence="1">
    <location>
        <begin position="204"/>
        <end position="225"/>
    </location>
</feature>
<keyword evidence="4" id="KW-1185">Reference proteome</keyword>
<dbReference type="PANTHER" id="PTHR22911">
    <property type="entry name" value="ACYL-MALONYL CONDENSING ENZYME-RELATED"/>
    <property type="match status" value="1"/>
</dbReference>
<evidence type="ECO:0000313" key="4">
    <source>
        <dbReference type="Proteomes" id="UP000886476"/>
    </source>
</evidence>
<feature type="domain" description="EamA" evidence="2">
    <location>
        <begin position="144"/>
        <end position="276"/>
    </location>
</feature>
<dbReference type="InterPro" id="IPR000620">
    <property type="entry name" value="EamA_dom"/>
</dbReference>
<evidence type="ECO:0000259" key="2">
    <source>
        <dbReference type="Pfam" id="PF00892"/>
    </source>
</evidence>
<keyword evidence="1" id="KW-0812">Transmembrane</keyword>
<keyword evidence="1" id="KW-1133">Transmembrane helix</keyword>
<dbReference type="Gene3D" id="1.10.3730.20">
    <property type="match status" value="2"/>
</dbReference>
<sequence length="281" mass="29590">MDPVAAILMLLAGLLHATWHAIVKTGSGLSILAGMGLVSSVLTMPFMFVVPMPSGSTWPIILASLVLHAGYKTSLATAYRSAEFGRSYPIARGTVPLFATLFAYVGLQQRPGLEQLVGVLIVVLGILGLARDRIHGPIDRRAFWAAVSAAAMIAAYSVVDGAGTRQIEGWASFTVWLIVLDSVVFFGVATALQGPAILSDIRNALLPVLVAGALGVISFAVFLWALSRNPIASVVAFRECSVLFATLIGVLFLKERPTPRRLCCAALIAGGLVVIALLKPA</sequence>
<proteinExistence type="predicted"/>
<feature type="domain" description="EamA" evidence="2">
    <location>
        <begin position="5"/>
        <end position="129"/>
    </location>
</feature>
<dbReference type="RefSeq" id="WP_172108803.1">
    <property type="nucleotide sequence ID" value="NZ_JABFDN010000001.1"/>
</dbReference>
<gene>
    <name evidence="3" type="ORF">HL667_02890</name>
</gene>
<protein>
    <submittedName>
        <fullName evidence="3">EamA family transporter</fullName>
    </submittedName>
</protein>
<organism evidence="3 4">
    <name type="scientific">Bradyrhizobium aeschynomenes</name>
    <dbReference type="NCBI Taxonomy" id="2734909"/>
    <lineage>
        <taxon>Bacteria</taxon>
        <taxon>Pseudomonadati</taxon>
        <taxon>Pseudomonadota</taxon>
        <taxon>Alphaproteobacteria</taxon>
        <taxon>Hyphomicrobiales</taxon>
        <taxon>Nitrobacteraceae</taxon>
        <taxon>Bradyrhizobium</taxon>
    </lineage>
</organism>
<dbReference type="EMBL" id="JABFDN010000001">
    <property type="protein sequence ID" value="NPU63937.1"/>
    <property type="molecule type" value="Genomic_DNA"/>
</dbReference>
<evidence type="ECO:0000256" key="1">
    <source>
        <dbReference type="SAM" id="Phobius"/>
    </source>
</evidence>
<dbReference type="Pfam" id="PF00892">
    <property type="entry name" value="EamA"/>
    <property type="match status" value="2"/>
</dbReference>
<comment type="caution">
    <text evidence="3">The sequence shown here is derived from an EMBL/GenBank/DDBJ whole genome shotgun (WGS) entry which is preliminary data.</text>
</comment>
<feature type="transmembrane region" description="Helical" evidence="1">
    <location>
        <begin position="231"/>
        <end position="253"/>
    </location>
</feature>
<name>A0ABX2C983_9BRAD</name>
<feature type="transmembrane region" description="Helical" evidence="1">
    <location>
        <begin position="262"/>
        <end position="278"/>
    </location>
</feature>